<accession>A0A0N4WEN9</accession>
<dbReference type="AlphaFoldDB" id="A0A0N4WEN9"/>
<proteinExistence type="predicted"/>
<feature type="compositionally biased region" description="Low complexity" evidence="1">
    <location>
        <begin position="118"/>
        <end position="129"/>
    </location>
</feature>
<name>A0A0N4WEN9_HAEPC</name>
<keyword evidence="3" id="KW-1185">Reference proteome</keyword>
<sequence length="419" mass="46603">MSYDVLQRSNPSEYLLELIVPHVPNPIGGTRRFVDILSYCSITLAAIKQICTAPSTVTAATTVNLKRNNTAVARLHGITTPQSSSVQAPEIEEIATVCDTAMSPVNLSSSVTTSSQTTFKSSAASTQTAIPTPVPSTSARSTSPDSGRTERCPRRSPSYHHVPVRLEERRRRPSPSPFGSRQSVPIDRSNVRCCFCHQNHYSADCNVVTELTDRALREVNEGRCLNCLYLHAPVYCRRDAKSRFCGEKNHHPVVCPRNLYLMRGLDMDYDAFFKNIPSSSVPVVISPLSSVSCRQPSAYRRQHNNINSLPSSVYRRQYQPSIRRHQYYAEETDLPAELAKRGSQSLHHTCTDPWCGGPLVGNFLRIVYPLKSTSVANTNRQSIYDRAAAVNAVILRSVQFHPAPPQLMESVVINVNMFL</sequence>
<feature type="compositionally biased region" description="Polar residues" evidence="1">
    <location>
        <begin position="135"/>
        <end position="146"/>
    </location>
</feature>
<evidence type="ECO:0000256" key="1">
    <source>
        <dbReference type="SAM" id="MobiDB-lite"/>
    </source>
</evidence>
<dbReference type="EMBL" id="UZAF01016997">
    <property type="protein sequence ID" value="VDO36645.1"/>
    <property type="molecule type" value="Genomic_DNA"/>
</dbReference>
<evidence type="ECO:0000313" key="2">
    <source>
        <dbReference type="EMBL" id="VDO36645.1"/>
    </source>
</evidence>
<reference evidence="2 3" key="2">
    <citation type="submission" date="2018-11" db="EMBL/GenBank/DDBJ databases">
        <authorList>
            <consortium name="Pathogen Informatics"/>
        </authorList>
    </citation>
    <scope>NUCLEOTIDE SEQUENCE [LARGE SCALE GENOMIC DNA]</scope>
    <source>
        <strain evidence="2 3">MHpl1</strain>
    </source>
</reference>
<feature type="region of interest" description="Disordered" evidence="1">
    <location>
        <begin position="118"/>
        <end position="183"/>
    </location>
</feature>
<evidence type="ECO:0000313" key="3">
    <source>
        <dbReference type="Proteomes" id="UP000268014"/>
    </source>
</evidence>
<evidence type="ECO:0000313" key="4">
    <source>
        <dbReference type="WBParaSite" id="HPLM_0000911701-mRNA-1"/>
    </source>
</evidence>
<dbReference type="WBParaSite" id="HPLM_0000911701-mRNA-1">
    <property type="protein sequence ID" value="HPLM_0000911701-mRNA-1"/>
    <property type="gene ID" value="HPLM_0000911701"/>
</dbReference>
<gene>
    <name evidence="2" type="ORF">HPLM_LOCUS9109</name>
</gene>
<protein>
    <submittedName>
        <fullName evidence="2 4">Uncharacterized protein</fullName>
    </submittedName>
</protein>
<dbReference type="Proteomes" id="UP000268014">
    <property type="component" value="Unassembled WGS sequence"/>
</dbReference>
<dbReference type="OrthoDB" id="10665297at2759"/>
<organism evidence="4">
    <name type="scientific">Haemonchus placei</name>
    <name type="common">Barber's pole worm</name>
    <dbReference type="NCBI Taxonomy" id="6290"/>
    <lineage>
        <taxon>Eukaryota</taxon>
        <taxon>Metazoa</taxon>
        <taxon>Ecdysozoa</taxon>
        <taxon>Nematoda</taxon>
        <taxon>Chromadorea</taxon>
        <taxon>Rhabditida</taxon>
        <taxon>Rhabditina</taxon>
        <taxon>Rhabditomorpha</taxon>
        <taxon>Strongyloidea</taxon>
        <taxon>Trichostrongylidae</taxon>
        <taxon>Haemonchus</taxon>
    </lineage>
</organism>
<reference evidence="4" key="1">
    <citation type="submission" date="2017-02" db="UniProtKB">
        <authorList>
            <consortium name="WormBaseParasite"/>
        </authorList>
    </citation>
    <scope>IDENTIFICATION</scope>
</reference>